<accession>A0A285EHF5</accession>
<dbReference type="Pfam" id="PF03476">
    <property type="entry name" value="MOSC_N"/>
    <property type="match status" value="1"/>
</dbReference>
<reference evidence="3 4" key="1">
    <citation type="submission" date="2017-09" db="EMBL/GenBank/DDBJ databases">
        <authorList>
            <person name="Ehlers B."/>
            <person name="Leendertz F.H."/>
        </authorList>
    </citation>
    <scope>NUCLEOTIDE SEQUENCE [LARGE SCALE GENOMIC DNA]</scope>
    <source>
        <strain evidence="3 4">DSM 46844</strain>
    </source>
</reference>
<dbReference type="OrthoDB" id="9793178at2"/>
<dbReference type="GO" id="GO:0030170">
    <property type="term" value="F:pyridoxal phosphate binding"/>
    <property type="evidence" value="ECO:0007669"/>
    <property type="project" value="InterPro"/>
</dbReference>
<dbReference type="RefSeq" id="WP_097207444.1">
    <property type="nucleotide sequence ID" value="NZ_JACHXB010000006.1"/>
</dbReference>
<proteinExistence type="predicted"/>
<dbReference type="InterPro" id="IPR005302">
    <property type="entry name" value="MoCF_Sase_C"/>
</dbReference>
<dbReference type="AlphaFoldDB" id="A0A285EHF5"/>
<feature type="domain" description="MOSC" evidence="2">
    <location>
        <begin position="98"/>
        <end position="238"/>
    </location>
</feature>
<gene>
    <name evidence="3" type="ORF">SAMN06893097_107117</name>
</gene>
<name>A0A285EHF5_9ACTN</name>
<evidence type="ECO:0000259" key="2">
    <source>
        <dbReference type="PROSITE" id="PS51340"/>
    </source>
</evidence>
<dbReference type="PROSITE" id="PS51340">
    <property type="entry name" value="MOSC"/>
    <property type="match status" value="1"/>
</dbReference>
<dbReference type="SUPFAM" id="SSF50800">
    <property type="entry name" value="PK beta-barrel domain-like"/>
    <property type="match status" value="1"/>
</dbReference>
<sequence length="268" mass="28359">MRVAELWRYPVKSLQGERLTAVEVGPEGLTGDRQWALFDVDTGFGLTARRVSDLLFAAARLRPDGEVEVVLPDGTVTADDAVLSVWLGRPVTLRAAADAPGDRQYENPFEVEDDDEYAWDAFTGARGAFHDSSRIRVSLVSTGTLGTWDRRRFRANVLLDGSGEDALVGTRVRVGGVGLDVVAPIPRCVMVTRPQPGGIGRDTSVLRTVHRERGGMLAIGALVAHPGAVAVGDELVDLGEADSRGSIAASAGERGADRGAEADGDTAG</sequence>
<dbReference type="GO" id="GO:0003824">
    <property type="term" value="F:catalytic activity"/>
    <property type="evidence" value="ECO:0007669"/>
    <property type="project" value="InterPro"/>
</dbReference>
<protein>
    <recommendedName>
        <fullName evidence="2">MOSC domain-containing protein</fullName>
    </recommendedName>
</protein>
<evidence type="ECO:0000313" key="3">
    <source>
        <dbReference type="EMBL" id="SNX97476.1"/>
    </source>
</evidence>
<organism evidence="3 4">
    <name type="scientific">Geodermatophilus sabuli</name>
    <dbReference type="NCBI Taxonomy" id="1564158"/>
    <lineage>
        <taxon>Bacteria</taxon>
        <taxon>Bacillati</taxon>
        <taxon>Actinomycetota</taxon>
        <taxon>Actinomycetes</taxon>
        <taxon>Geodermatophilales</taxon>
        <taxon>Geodermatophilaceae</taxon>
        <taxon>Geodermatophilus</taxon>
    </lineage>
</organism>
<keyword evidence="4" id="KW-1185">Reference proteome</keyword>
<dbReference type="InterPro" id="IPR005303">
    <property type="entry name" value="MOCOS_middle"/>
</dbReference>
<dbReference type="GO" id="GO:0030151">
    <property type="term" value="F:molybdenum ion binding"/>
    <property type="evidence" value="ECO:0007669"/>
    <property type="project" value="InterPro"/>
</dbReference>
<feature type="region of interest" description="Disordered" evidence="1">
    <location>
        <begin position="246"/>
        <end position="268"/>
    </location>
</feature>
<evidence type="ECO:0000313" key="4">
    <source>
        <dbReference type="Proteomes" id="UP000219514"/>
    </source>
</evidence>
<dbReference type="EMBL" id="OBDO01000007">
    <property type="protein sequence ID" value="SNX97476.1"/>
    <property type="molecule type" value="Genomic_DNA"/>
</dbReference>
<dbReference type="Proteomes" id="UP000219514">
    <property type="component" value="Unassembled WGS sequence"/>
</dbReference>
<dbReference type="InterPro" id="IPR011037">
    <property type="entry name" value="Pyrv_Knase-like_insert_dom_sf"/>
</dbReference>
<evidence type="ECO:0000256" key="1">
    <source>
        <dbReference type="SAM" id="MobiDB-lite"/>
    </source>
</evidence>
<dbReference type="Pfam" id="PF03473">
    <property type="entry name" value="MOSC"/>
    <property type="match status" value="1"/>
</dbReference>